<dbReference type="InterPro" id="IPR006141">
    <property type="entry name" value="Intein_N"/>
</dbReference>
<organism evidence="17 18">
    <name type="scientific">Anoxybacter fermentans</name>
    <dbReference type="NCBI Taxonomy" id="1323375"/>
    <lineage>
        <taxon>Bacteria</taxon>
        <taxon>Bacillati</taxon>
        <taxon>Bacillota</taxon>
        <taxon>Clostridia</taxon>
        <taxon>Halanaerobiales</taxon>
        <taxon>Anoxybacter</taxon>
    </lineage>
</organism>
<evidence type="ECO:0000313" key="18">
    <source>
        <dbReference type="Proteomes" id="UP000267250"/>
    </source>
</evidence>
<evidence type="ECO:0000256" key="5">
    <source>
        <dbReference type="ARBA" id="ARBA00022741"/>
    </source>
</evidence>
<dbReference type="PANTHER" id="PTHR43371">
    <property type="entry name" value="VITAMIN B12-DEPENDENT RIBONUCLEOTIDE REDUCTASE"/>
    <property type="match status" value="1"/>
</dbReference>
<dbReference type="KEGG" id="aft:BBF96_13025"/>
<dbReference type="AlphaFoldDB" id="A0A3Q9HRU8"/>
<evidence type="ECO:0000259" key="16">
    <source>
        <dbReference type="PROSITE" id="PS50819"/>
    </source>
</evidence>
<dbReference type="InterPro" id="IPR036844">
    <property type="entry name" value="Hint_dom_sf"/>
</dbReference>
<evidence type="ECO:0000256" key="10">
    <source>
        <dbReference type="ARBA" id="ARBA00023157"/>
    </source>
</evidence>
<keyword evidence="8 14" id="KW-0560">Oxidoreductase</keyword>
<evidence type="ECO:0000313" key="17">
    <source>
        <dbReference type="EMBL" id="AZR74239.1"/>
    </source>
</evidence>
<dbReference type="OrthoDB" id="9762933at2"/>
<keyword evidence="5" id="KW-0547">Nucleotide-binding</keyword>
<evidence type="ECO:0000256" key="7">
    <source>
        <dbReference type="ARBA" id="ARBA00023000"/>
    </source>
</evidence>
<evidence type="ECO:0000256" key="3">
    <source>
        <dbReference type="ARBA" id="ARBA00022628"/>
    </source>
</evidence>
<dbReference type="Proteomes" id="UP000267250">
    <property type="component" value="Chromosome"/>
</dbReference>
<dbReference type="SUPFAM" id="SSF51998">
    <property type="entry name" value="PFL-like glycyl radical enzymes"/>
    <property type="match status" value="1"/>
</dbReference>
<dbReference type="Gene3D" id="3.20.70.20">
    <property type="match status" value="2"/>
</dbReference>
<dbReference type="EMBL" id="CP016379">
    <property type="protein sequence ID" value="AZR74239.1"/>
    <property type="molecule type" value="Genomic_DNA"/>
</dbReference>
<keyword evidence="9 14" id="KW-0215">Deoxyribonucleotide synthesis</keyword>
<evidence type="ECO:0000256" key="4">
    <source>
        <dbReference type="ARBA" id="ARBA00022634"/>
    </source>
</evidence>
<comment type="catalytic activity">
    <reaction evidence="13 14">
        <text>a 2'-deoxyribonucleoside 5'-diphosphate + [thioredoxin]-disulfide + H2O = a ribonucleoside 5'-diphosphate + [thioredoxin]-dithiol</text>
        <dbReference type="Rhea" id="RHEA:23252"/>
        <dbReference type="Rhea" id="RHEA-COMP:10698"/>
        <dbReference type="Rhea" id="RHEA-COMP:10700"/>
        <dbReference type="ChEBI" id="CHEBI:15377"/>
        <dbReference type="ChEBI" id="CHEBI:29950"/>
        <dbReference type="ChEBI" id="CHEBI:50058"/>
        <dbReference type="ChEBI" id="CHEBI:57930"/>
        <dbReference type="ChEBI" id="CHEBI:73316"/>
        <dbReference type="EC" id="1.17.4.1"/>
    </reaction>
</comment>
<dbReference type="InterPro" id="IPR008926">
    <property type="entry name" value="RNR_R1-su_N"/>
</dbReference>
<comment type="similarity">
    <text evidence="14">Belongs to the ribonucleoside diphosphate reductase large chain family.</text>
</comment>
<dbReference type="Pfam" id="PF00317">
    <property type="entry name" value="Ribonuc_red_lgN"/>
    <property type="match status" value="1"/>
</dbReference>
<dbReference type="GO" id="GO:0004519">
    <property type="term" value="F:endonuclease activity"/>
    <property type="evidence" value="ECO:0007669"/>
    <property type="project" value="InterPro"/>
</dbReference>
<dbReference type="GO" id="GO:0031419">
    <property type="term" value="F:cobalamin binding"/>
    <property type="evidence" value="ECO:0007669"/>
    <property type="project" value="UniProtKB-KW"/>
</dbReference>
<keyword evidence="11" id="KW-0170">Cobalt</keyword>
<dbReference type="Pfam" id="PF14890">
    <property type="entry name" value="Intein_splicing"/>
    <property type="match status" value="1"/>
</dbReference>
<dbReference type="PANTHER" id="PTHR43371:SF1">
    <property type="entry name" value="RIBONUCLEOSIDE-DIPHOSPHATE REDUCTASE"/>
    <property type="match status" value="1"/>
</dbReference>
<dbReference type="GO" id="GO:0004748">
    <property type="term" value="F:ribonucleoside-diphosphate reductase activity, thioredoxin disulfide as acceptor"/>
    <property type="evidence" value="ECO:0007669"/>
    <property type="project" value="UniProtKB-EC"/>
</dbReference>
<evidence type="ECO:0000256" key="13">
    <source>
        <dbReference type="ARBA" id="ARBA00047754"/>
    </source>
</evidence>
<dbReference type="InterPro" id="IPR000788">
    <property type="entry name" value="RNR_lg_C"/>
</dbReference>
<dbReference type="InterPro" id="IPR030934">
    <property type="entry name" value="Intein_C"/>
</dbReference>
<dbReference type="RefSeq" id="WP_127017595.1">
    <property type="nucleotide sequence ID" value="NZ_CP016379.1"/>
</dbReference>
<dbReference type="SUPFAM" id="SSF48168">
    <property type="entry name" value="R1 subunit of ribonucleotide reductase, N-terminal domain"/>
    <property type="match status" value="1"/>
</dbReference>
<dbReference type="Gene3D" id="3.10.28.10">
    <property type="entry name" value="Homing endonucleases"/>
    <property type="match status" value="1"/>
</dbReference>
<feature type="compositionally biased region" description="Basic and acidic residues" evidence="15">
    <location>
        <begin position="959"/>
        <end position="972"/>
    </location>
</feature>
<protein>
    <recommendedName>
        <fullName evidence="14">Ribonucleoside-diphosphate reductase</fullName>
        <ecNumber evidence="14">1.17.4.1</ecNumber>
    </recommendedName>
</protein>
<sequence length="1147" mass="128288">MNTINLSPNAKKVLEARYLQRNEEHQLIETPEELFDRVASNIAEAERLYGGDEAKAKETFYQLMTNLDFLPNSPTLMNAGTDLQQLSACFVLPVEDSMEGIFEAVKNSAIIHKSGGGTGFSFSRLRPKNDIVRTTGGIASGPISFMQVFDAATNTVKQGGKRRGANMGILRVDHPDILEFITCKKDENRLNNFNISVALTEEFMEAVERDEEYDLINPRTNKVVKRLRAREVFNLIVEMAHANGEPGIIFLDRINRDNPTPHLGEIESTNPCITGDTLIATEYGLIRIDELYAKYKNGGLKIVTDNRVPTIIDSLPDMSNIGTSLNITSRVYKNGKKEVIKLTTKAGYEIKATPDHKFLTDKGWKELKNIKVGDKVLIQSGAGSFSQHKELPFKIQNTYTDDNGQTYTFNFPDKWSKELGQVLGWLIGNGWLRDDDKNYQVGFTFSSDDKEILNYLKPIINKMYGKEIQEVKQENSIYHLSYHSKYFVEFFKKLGVKATEAENKKVPETIFTAPYETVTGFLMTLFTADGTVKIDEEHGNYYVQLISKSKELLKQVQLLLLNLGIKSRIYDRSRAPHEDNFDGEKTDGKLYELNISHASLKVFADKINFLSIKKRNLLAKIEGKDLCSEKMTETVMKIEYLGEEIVYDLTEPVTHSLIANGIIVHNCGEQPLLPYEACNLGSINLANMVKTENGKAVIDYDKLARVTADAVHFLDNVIDMNQYPLEKIDKMAKGNRKIGLGVMGWADMLIKLGIPYNSEEAVELAEKVMSFINEHSKAKSRKLAKERGAFPNIKGSIYTEPIRNATTTTIAPTGSISIIANCSSGIEPIFAISYERHVIDGTLIEVHPLFEAVAKERGFYSPELMERIAREGSIQDIEEIPEDVKRIFVTAHDISPEWHIRMQAAFQKYTDNAVSKTVNFPHEATLADVAKVFKLAYKLGCKGVTIYRDGSRSSQVLQTKKDSKQKKTEEKKVKRPRPKITFGTTEKTRIGCGKLYITINSDEQGICEVFTSTGRGGGCRSQSEATSRLISLALRSGIPIEEIIHQLKGIRCAAAIKRKGVPNVSCPDAIARAIENFLEYTKGKPFYPVSASEIAATSVDLFVEEDEDYDILEDDSNGCAVCPDCGTELEHEGGCVICRSCGYSKCG</sequence>
<dbReference type="GO" id="GO:0071897">
    <property type="term" value="P:DNA biosynthetic process"/>
    <property type="evidence" value="ECO:0007669"/>
    <property type="project" value="UniProtKB-KW"/>
</dbReference>
<dbReference type="PROSITE" id="PS50818">
    <property type="entry name" value="INTEIN_C_TER"/>
    <property type="match status" value="1"/>
</dbReference>
<dbReference type="CDD" id="cd00081">
    <property type="entry name" value="Hint"/>
    <property type="match status" value="1"/>
</dbReference>
<dbReference type="EC" id="1.17.4.1" evidence="14"/>
<dbReference type="NCBIfam" id="TIGR01443">
    <property type="entry name" value="intein_Cterm"/>
    <property type="match status" value="1"/>
</dbReference>
<gene>
    <name evidence="17" type="ORF">BBF96_13025</name>
</gene>
<dbReference type="InterPro" id="IPR004860">
    <property type="entry name" value="LAGLIDADG_dom"/>
</dbReference>
<dbReference type="InterPro" id="IPR013509">
    <property type="entry name" value="RNR_lsu_N"/>
</dbReference>
<dbReference type="SUPFAM" id="SSF51294">
    <property type="entry name" value="Hedgehog/intein (Hint) domain"/>
    <property type="match status" value="1"/>
</dbReference>
<evidence type="ECO:0000256" key="6">
    <source>
        <dbReference type="ARBA" id="ARBA00022813"/>
    </source>
</evidence>
<dbReference type="SMART" id="SM00305">
    <property type="entry name" value="HintC"/>
    <property type="match status" value="1"/>
</dbReference>
<dbReference type="PROSITE" id="PS50817">
    <property type="entry name" value="INTEIN_N_TER"/>
    <property type="match status" value="1"/>
</dbReference>
<dbReference type="SMART" id="SM00306">
    <property type="entry name" value="HintN"/>
    <property type="match status" value="1"/>
</dbReference>
<dbReference type="NCBIfam" id="TIGR01445">
    <property type="entry name" value="intein_Nterm"/>
    <property type="match status" value="1"/>
</dbReference>
<dbReference type="InterPro" id="IPR003587">
    <property type="entry name" value="Hint_dom_N"/>
</dbReference>
<dbReference type="GO" id="GO:0005524">
    <property type="term" value="F:ATP binding"/>
    <property type="evidence" value="ECO:0007669"/>
    <property type="project" value="InterPro"/>
</dbReference>
<dbReference type="InterPro" id="IPR027434">
    <property type="entry name" value="Homing_endonucl"/>
</dbReference>
<keyword evidence="6" id="KW-0068">Autocatalytic cleavage</keyword>
<reference evidence="17 18" key="1">
    <citation type="submission" date="2016-07" db="EMBL/GenBank/DDBJ databases">
        <title>Genome and transcriptome analysis of iron-reducing fermentative bacteria Anoxybacter fermentans.</title>
        <authorList>
            <person name="Zeng X."/>
            <person name="Shao Z."/>
        </authorList>
    </citation>
    <scope>NUCLEOTIDE SEQUENCE [LARGE SCALE GENOMIC DNA]</scope>
    <source>
        <strain evidence="17 18">DY22613</strain>
    </source>
</reference>
<evidence type="ECO:0000256" key="2">
    <source>
        <dbReference type="ARBA" id="ARBA00007405"/>
    </source>
</evidence>
<dbReference type="SUPFAM" id="SSF55608">
    <property type="entry name" value="Homing endonucleases"/>
    <property type="match status" value="1"/>
</dbReference>
<keyword evidence="10" id="KW-1015">Disulfide bond</keyword>
<dbReference type="Pfam" id="PF12637">
    <property type="entry name" value="TSCPD"/>
    <property type="match status" value="1"/>
</dbReference>
<dbReference type="InterPro" id="IPR004042">
    <property type="entry name" value="Intein_endonuc_central"/>
</dbReference>
<dbReference type="Pfam" id="PF02867">
    <property type="entry name" value="Ribonuc_red_lgC"/>
    <property type="match status" value="1"/>
</dbReference>
<dbReference type="InterPro" id="IPR013344">
    <property type="entry name" value="RNR_NrdJ/NrdZ"/>
</dbReference>
<keyword evidence="3" id="KW-0846">Cobalamin</keyword>
<comment type="function">
    <text evidence="14">Provides the precursors necessary for DNA synthesis. Catalyzes the biosynthesis of deoxyribonucleotides from the corresponding ribonucleotides.</text>
</comment>
<dbReference type="CDD" id="cd02888">
    <property type="entry name" value="RNR_II_dimer"/>
    <property type="match status" value="1"/>
</dbReference>
<dbReference type="InterPro" id="IPR003586">
    <property type="entry name" value="Hint_dom_C"/>
</dbReference>
<proteinExistence type="inferred from homology"/>
<evidence type="ECO:0000256" key="14">
    <source>
        <dbReference type="RuleBase" id="RU003410"/>
    </source>
</evidence>
<dbReference type="PROSITE" id="PS50819">
    <property type="entry name" value="INTEIN_ENDONUCLEASE"/>
    <property type="match status" value="1"/>
</dbReference>
<keyword evidence="18" id="KW-1185">Reference proteome</keyword>
<evidence type="ECO:0000256" key="8">
    <source>
        <dbReference type="ARBA" id="ARBA00023002"/>
    </source>
</evidence>
<keyword evidence="7" id="KW-0651">Protein splicing</keyword>
<evidence type="ECO:0000256" key="11">
    <source>
        <dbReference type="ARBA" id="ARBA00023285"/>
    </source>
</evidence>
<name>A0A3Q9HRU8_9FIRM</name>
<comment type="function">
    <text evidence="12">Catalyzes the reduction of ribonucleotides to deoxyribonucleotides. May function to provide a pool of deoxyribonucleotide precursors for DNA repair during oxygen limitation and/or for immediate growth after restoration of oxygen.</text>
</comment>
<dbReference type="UniPathway" id="UPA00326"/>
<evidence type="ECO:0000256" key="12">
    <source>
        <dbReference type="ARBA" id="ARBA00025437"/>
    </source>
</evidence>
<comment type="cofactor">
    <cofactor evidence="1">
        <name>adenosylcob(III)alamin</name>
        <dbReference type="ChEBI" id="CHEBI:18408"/>
    </cofactor>
</comment>
<dbReference type="GO" id="GO:0009263">
    <property type="term" value="P:deoxyribonucleotide biosynthetic process"/>
    <property type="evidence" value="ECO:0007669"/>
    <property type="project" value="UniProtKB-KW"/>
</dbReference>
<dbReference type="Gene3D" id="2.170.16.10">
    <property type="entry name" value="Hedgehog/Intein (Hint) domain"/>
    <property type="match status" value="1"/>
</dbReference>
<evidence type="ECO:0000256" key="1">
    <source>
        <dbReference type="ARBA" id="ARBA00001922"/>
    </source>
</evidence>
<dbReference type="InterPro" id="IPR006142">
    <property type="entry name" value="INTEIN"/>
</dbReference>
<dbReference type="Pfam" id="PF14528">
    <property type="entry name" value="LAGLIDADG_3"/>
    <property type="match status" value="1"/>
</dbReference>
<keyword evidence="4" id="KW-0237">DNA synthesis</keyword>
<accession>A0A3Q9HRU8</accession>
<evidence type="ECO:0000256" key="9">
    <source>
        <dbReference type="ARBA" id="ARBA00023116"/>
    </source>
</evidence>
<comment type="similarity">
    <text evidence="2">Belongs to the ribonucleoside diphosphate reductase class-2 family.</text>
</comment>
<feature type="domain" description="DOD-type homing endonuclease" evidence="16">
    <location>
        <begin position="422"/>
        <end position="565"/>
    </location>
</feature>
<dbReference type="GO" id="GO:0016539">
    <property type="term" value="P:intein-mediated protein splicing"/>
    <property type="evidence" value="ECO:0007669"/>
    <property type="project" value="InterPro"/>
</dbReference>
<dbReference type="InterPro" id="IPR024434">
    <property type="entry name" value="TSCPD_dom"/>
</dbReference>
<evidence type="ECO:0000256" key="15">
    <source>
        <dbReference type="SAM" id="MobiDB-lite"/>
    </source>
</evidence>
<dbReference type="PRINTS" id="PR00379">
    <property type="entry name" value="INTEIN"/>
</dbReference>
<dbReference type="InterPro" id="IPR050862">
    <property type="entry name" value="RdRp_reductase_class-2"/>
</dbReference>
<feature type="region of interest" description="Disordered" evidence="15">
    <location>
        <begin position="955"/>
        <end position="976"/>
    </location>
</feature>